<evidence type="ECO:0000256" key="1">
    <source>
        <dbReference type="ARBA" id="ARBA00004613"/>
    </source>
</evidence>
<evidence type="ECO:0000313" key="5">
    <source>
        <dbReference type="EMBL" id="KAF0289728.1"/>
    </source>
</evidence>
<name>A0A6A4VHA7_AMPAM</name>
<comment type="subcellular location">
    <subcellularLocation>
        <location evidence="1">Secreted</location>
    </subcellularLocation>
</comment>
<feature type="domain" description="Single" evidence="4">
    <location>
        <begin position="68"/>
        <end position="142"/>
    </location>
</feature>
<comment type="caution">
    <text evidence="5">The sequence shown here is derived from an EMBL/GenBank/DDBJ whole genome shotgun (WGS) entry which is preliminary data.</text>
</comment>
<organism evidence="5 6">
    <name type="scientific">Amphibalanus amphitrite</name>
    <name type="common">Striped barnacle</name>
    <name type="synonym">Balanus amphitrite</name>
    <dbReference type="NCBI Taxonomy" id="1232801"/>
    <lineage>
        <taxon>Eukaryota</taxon>
        <taxon>Metazoa</taxon>
        <taxon>Ecdysozoa</taxon>
        <taxon>Arthropoda</taxon>
        <taxon>Crustacea</taxon>
        <taxon>Multicrustacea</taxon>
        <taxon>Cirripedia</taxon>
        <taxon>Thoracica</taxon>
        <taxon>Thoracicalcarea</taxon>
        <taxon>Balanomorpha</taxon>
        <taxon>Balanoidea</taxon>
        <taxon>Balanidae</taxon>
        <taxon>Amphibalaninae</taxon>
        <taxon>Amphibalanus</taxon>
    </lineage>
</organism>
<evidence type="ECO:0000256" key="3">
    <source>
        <dbReference type="SAM" id="SignalP"/>
    </source>
</evidence>
<dbReference type="AlphaFoldDB" id="A0A6A4VHA7"/>
<dbReference type="InterPro" id="IPR029277">
    <property type="entry name" value="SVWC_dom"/>
</dbReference>
<dbReference type="Proteomes" id="UP000440578">
    <property type="component" value="Unassembled WGS sequence"/>
</dbReference>
<evidence type="ECO:0000313" key="6">
    <source>
        <dbReference type="Proteomes" id="UP000440578"/>
    </source>
</evidence>
<sequence length="177" mass="18847">MKTLVCSIGITLVAVGLSALVSAQGPAADPKLEEVIAKLPTPGSGQVFVRTIPADVLRDYPGRCFSYNNYEFYNVNDTWNINGVCAMAECMALPINQDGQLGLFEQVFDCGPSVVKTVKECTYTREADLTKKFPDCCPTFTCTDGFDARDLLRPAVRSAGEGAAAAAAEQPADAPAQ</sequence>
<reference evidence="5 6" key="1">
    <citation type="submission" date="2019-07" db="EMBL/GenBank/DDBJ databases">
        <title>Draft genome assembly of a fouling barnacle, Amphibalanus amphitrite (Darwin, 1854): The first reference genome for Thecostraca.</title>
        <authorList>
            <person name="Kim W."/>
        </authorList>
    </citation>
    <scope>NUCLEOTIDE SEQUENCE [LARGE SCALE GENOMIC DNA]</scope>
    <source>
        <strain evidence="5">SNU_AA5</strain>
        <tissue evidence="5">Soma without cirri and trophi</tissue>
    </source>
</reference>
<dbReference type="GO" id="GO:0005576">
    <property type="term" value="C:extracellular region"/>
    <property type="evidence" value="ECO:0007669"/>
    <property type="project" value="UniProtKB-SubCell"/>
</dbReference>
<evidence type="ECO:0000259" key="4">
    <source>
        <dbReference type="Pfam" id="PF15430"/>
    </source>
</evidence>
<dbReference type="EMBL" id="VIIS01002010">
    <property type="protein sequence ID" value="KAF0289728.1"/>
    <property type="molecule type" value="Genomic_DNA"/>
</dbReference>
<protein>
    <recommendedName>
        <fullName evidence="4">Single domain-containing protein</fullName>
    </recommendedName>
</protein>
<dbReference type="Pfam" id="PF15430">
    <property type="entry name" value="SVWC"/>
    <property type="match status" value="1"/>
</dbReference>
<keyword evidence="2" id="KW-0964">Secreted</keyword>
<feature type="signal peptide" evidence="3">
    <location>
        <begin position="1"/>
        <end position="23"/>
    </location>
</feature>
<accession>A0A6A4VHA7</accession>
<keyword evidence="6" id="KW-1185">Reference proteome</keyword>
<feature type="chain" id="PRO_5025360979" description="Single domain-containing protein" evidence="3">
    <location>
        <begin position="24"/>
        <end position="177"/>
    </location>
</feature>
<dbReference type="OrthoDB" id="6329054at2759"/>
<keyword evidence="3" id="KW-0732">Signal</keyword>
<gene>
    <name evidence="5" type="ORF">FJT64_012030</name>
</gene>
<evidence type="ECO:0000256" key="2">
    <source>
        <dbReference type="ARBA" id="ARBA00022525"/>
    </source>
</evidence>
<proteinExistence type="predicted"/>